<sequence>MKKNIGVWLDTEKAYIITLENGNSQVETIESEVETRVRFKGETKAYSRMGNQFINPAKRMTHRRRHQFKQYFESISDKLEDAEEIYLFGPAETKVHLAKHINKHTNLNDRVRKIESEDNMTENQMIARVKEIFSSDPVKIKARIRH</sequence>
<dbReference type="RefSeq" id="WP_110361632.1">
    <property type="nucleotide sequence ID" value="NZ_QFLI01000007.1"/>
</dbReference>
<dbReference type="Proteomes" id="UP000248079">
    <property type="component" value="Unassembled WGS sequence"/>
</dbReference>
<reference evidence="1 2" key="1">
    <citation type="submission" date="2018-05" db="EMBL/GenBank/DDBJ databases">
        <title>Marinifilum breve JC075T sp. nov., a marine bacterium isolated from Yongle Blue Hole in the South China Sea.</title>
        <authorList>
            <person name="Fu T."/>
        </authorList>
    </citation>
    <scope>NUCLEOTIDE SEQUENCE [LARGE SCALE GENOMIC DNA]</scope>
    <source>
        <strain evidence="1 2">JC075</strain>
    </source>
</reference>
<organism evidence="1 2">
    <name type="scientific">Marinifilum breve</name>
    <dbReference type="NCBI Taxonomy" id="2184082"/>
    <lineage>
        <taxon>Bacteria</taxon>
        <taxon>Pseudomonadati</taxon>
        <taxon>Bacteroidota</taxon>
        <taxon>Bacteroidia</taxon>
        <taxon>Marinilabiliales</taxon>
        <taxon>Marinifilaceae</taxon>
    </lineage>
</organism>
<keyword evidence="2" id="KW-1185">Reference proteome</keyword>
<proteinExistence type="predicted"/>
<dbReference type="AlphaFoldDB" id="A0A2V3ZV19"/>
<evidence type="ECO:0000313" key="1">
    <source>
        <dbReference type="EMBL" id="PXX98741.1"/>
    </source>
</evidence>
<dbReference type="EMBL" id="QFLI01000007">
    <property type="protein sequence ID" value="PXX98741.1"/>
    <property type="molecule type" value="Genomic_DNA"/>
</dbReference>
<gene>
    <name evidence="1" type="ORF">DF185_15275</name>
</gene>
<comment type="caution">
    <text evidence="1">The sequence shown here is derived from an EMBL/GenBank/DDBJ whole genome shotgun (WGS) entry which is preliminary data.</text>
</comment>
<evidence type="ECO:0000313" key="2">
    <source>
        <dbReference type="Proteomes" id="UP000248079"/>
    </source>
</evidence>
<accession>A0A2V3ZV19</accession>
<name>A0A2V3ZV19_9BACT</name>
<protein>
    <recommendedName>
        <fullName evidence="3">Host attachment protein</fullName>
    </recommendedName>
</protein>
<dbReference type="SUPFAM" id="SSF53137">
    <property type="entry name" value="Translational machinery components"/>
    <property type="match status" value="1"/>
</dbReference>
<evidence type="ECO:0008006" key="3">
    <source>
        <dbReference type="Google" id="ProtNLM"/>
    </source>
</evidence>
<dbReference type="OrthoDB" id="594984at2"/>